<dbReference type="SUPFAM" id="SSF49899">
    <property type="entry name" value="Concanavalin A-like lectins/glucanases"/>
    <property type="match status" value="1"/>
</dbReference>
<dbReference type="Gene3D" id="2.60.120.920">
    <property type="match status" value="1"/>
</dbReference>
<dbReference type="OrthoDB" id="10673114at2759"/>
<evidence type="ECO:0000313" key="3">
    <source>
        <dbReference type="EMBL" id="KAA6363133.1"/>
    </source>
</evidence>
<dbReference type="InterPro" id="IPR003877">
    <property type="entry name" value="SPRY_dom"/>
</dbReference>
<dbReference type="Pfam" id="PF00622">
    <property type="entry name" value="SPRY"/>
    <property type="match status" value="1"/>
</dbReference>
<evidence type="ECO:0000256" key="1">
    <source>
        <dbReference type="SAM" id="MobiDB-lite"/>
    </source>
</evidence>
<gene>
    <name evidence="3" type="ORF">EZS28_041340</name>
</gene>
<comment type="caution">
    <text evidence="3">The sequence shown here is derived from an EMBL/GenBank/DDBJ whole genome shotgun (WGS) entry which is preliminary data.</text>
</comment>
<reference evidence="3 4" key="1">
    <citation type="submission" date="2019-03" db="EMBL/GenBank/DDBJ databases">
        <title>Single cell metagenomics reveals metabolic interactions within the superorganism composed of flagellate Streblomastix strix and complex community of Bacteroidetes bacteria on its surface.</title>
        <authorList>
            <person name="Treitli S.C."/>
            <person name="Kolisko M."/>
            <person name="Husnik F."/>
            <person name="Keeling P."/>
            <person name="Hampl V."/>
        </authorList>
    </citation>
    <scope>NUCLEOTIDE SEQUENCE [LARGE SCALE GENOMIC DNA]</scope>
    <source>
        <strain evidence="3">ST1C</strain>
    </source>
</reference>
<name>A0A5J4TYU5_9EUKA</name>
<sequence length="283" mass="31206">MTEIPASFLLNPKEVFEALGVSMSGVSEDQQARIATFLAKSARSLKHAIKDHERGISIESQLASALSLTSEQASMSCAPFHQILQDEGKANKVHKKESDESSSESDSSSSSDEKSSSSSDSEDYISITEKLIPIAGRIRKYQGKFMQIPFDLTGATGVTQAGNLVTISSQSTYSIFLNQVFNEGVWRIYFQLIKNNNSMVIGVAEPSFNSSSFMGNDRMSMDYNYGGNVYQNSQTASGNKSYQTNDIVGFEVDMIQHRIYFFHTFEQQPVCFTNVPAILKVGV</sequence>
<feature type="region of interest" description="Disordered" evidence="1">
    <location>
        <begin position="89"/>
        <end position="121"/>
    </location>
</feature>
<dbReference type="InterPro" id="IPR043136">
    <property type="entry name" value="B30.2/SPRY_sf"/>
</dbReference>
<evidence type="ECO:0000259" key="2">
    <source>
        <dbReference type="Pfam" id="PF00622"/>
    </source>
</evidence>
<organism evidence="3 4">
    <name type="scientific">Streblomastix strix</name>
    <dbReference type="NCBI Taxonomy" id="222440"/>
    <lineage>
        <taxon>Eukaryota</taxon>
        <taxon>Metamonada</taxon>
        <taxon>Preaxostyla</taxon>
        <taxon>Oxymonadida</taxon>
        <taxon>Streblomastigidae</taxon>
        <taxon>Streblomastix</taxon>
    </lineage>
</organism>
<dbReference type="AlphaFoldDB" id="A0A5J4TYU5"/>
<dbReference type="Proteomes" id="UP000324800">
    <property type="component" value="Unassembled WGS sequence"/>
</dbReference>
<dbReference type="InterPro" id="IPR013320">
    <property type="entry name" value="ConA-like_dom_sf"/>
</dbReference>
<accession>A0A5J4TYU5</accession>
<proteinExistence type="predicted"/>
<evidence type="ECO:0000313" key="4">
    <source>
        <dbReference type="Proteomes" id="UP000324800"/>
    </source>
</evidence>
<dbReference type="EMBL" id="SNRW01023289">
    <property type="protein sequence ID" value="KAA6363133.1"/>
    <property type="molecule type" value="Genomic_DNA"/>
</dbReference>
<protein>
    <recommendedName>
        <fullName evidence="2">SPRY domain-containing protein</fullName>
    </recommendedName>
</protein>
<feature type="domain" description="SPRY" evidence="2">
    <location>
        <begin position="189"/>
        <end position="277"/>
    </location>
</feature>